<reference evidence="2" key="2">
    <citation type="submission" date="2018-02" db="UniProtKB">
        <authorList>
            <consortium name="EnsemblMetazoa"/>
        </authorList>
    </citation>
    <scope>IDENTIFICATION</scope>
</reference>
<dbReference type="InterPro" id="IPR011677">
    <property type="entry name" value="TCTN1-3_dom"/>
</dbReference>
<feature type="domain" description="Tectonic-1-3" evidence="1">
    <location>
        <begin position="242"/>
        <end position="384"/>
    </location>
</feature>
<keyword evidence="3" id="KW-1185">Reference proteome</keyword>
<dbReference type="EMBL" id="CMVM020000070">
    <property type="status" value="NOT_ANNOTATED_CDS"/>
    <property type="molecule type" value="Genomic_DNA"/>
</dbReference>
<dbReference type="EnsemblMetazoa" id="OVOC2102.1">
    <property type="protein sequence ID" value="OVOC2102.1"/>
    <property type="gene ID" value="WBGene00238911"/>
</dbReference>
<dbReference type="GO" id="GO:0060271">
    <property type="term" value="P:cilium assembly"/>
    <property type="evidence" value="ECO:0007669"/>
    <property type="project" value="TreeGrafter"/>
</dbReference>
<accession>A0A2K6VT73</accession>
<evidence type="ECO:0000313" key="3">
    <source>
        <dbReference type="Proteomes" id="UP000024404"/>
    </source>
</evidence>
<proteinExistence type="predicted"/>
<reference evidence="3" key="1">
    <citation type="submission" date="2013-10" db="EMBL/GenBank/DDBJ databases">
        <title>Genome sequencing of Onchocerca volvulus.</title>
        <authorList>
            <person name="Cotton J."/>
            <person name="Tsai J."/>
            <person name="Stanley E."/>
            <person name="Tracey A."/>
            <person name="Holroyd N."/>
            <person name="Lustigman S."/>
            <person name="Berriman M."/>
        </authorList>
    </citation>
    <scope>NUCLEOTIDE SEQUENCE</scope>
</reference>
<name>A0A2K6VT73_ONCVO</name>
<dbReference type="InterPro" id="IPR040354">
    <property type="entry name" value="TCTN1-3"/>
</dbReference>
<protein>
    <submittedName>
        <fullName evidence="2">DUF1619 domain-containing protein</fullName>
    </submittedName>
</protein>
<dbReference type="Pfam" id="PF07773">
    <property type="entry name" value="TCTN_DUF1619"/>
    <property type="match status" value="1"/>
</dbReference>
<evidence type="ECO:0000313" key="2">
    <source>
        <dbReference type="EnsemblMetazoa" id="OVOC2102.1"/>
    </source>
</evidence>
<organism evidence="2 3">
    <name type="scientific">Onchocerca volvulus</name>
    <dbReference type="NCBI Taxonomy" id="6282"/>
    <lineage>
        <taxon>Eukaryota</taxon>
        <taxon>Metazoa</taxon>
        <taxon>Ecdysozoa</taxon>
        <taxon>Nematoda</taxon>
        <taxon>Chromadorea</taxon>
        <taxon>Rhabditida</taxon>
        <taxon>Spirurina</taxon>
        <taxon>Spiruromorpha</taxon>
        <taxon>Filarioidea</taxon>
        <taxon>Onchocercidae</taxon>
        <taxon>Onchocerca</taxon>
    </lineage>
</organism>
<dbReference type="PANTHER" id="PTHR14611:SF2">
    <property type="entry name" value="TECTONIC"/>
    <property type="match status" value="1"/>
</dbReference>
<sequence>MMSGIFSIFLLFLINLTSIFADFCMKSIFLHSVQPLNPSSKLFCIVHENAGSSKITPIRTISHFRKYVPSRNVIISSPKEEIVEVYDDDKVTPFEYPATIFSDQCTGTAPLPLSKNISIICLPQWNMFDEKHCIGLKYLNVSYYLRKYSMEKNGNRTIVSMESIPEKNHLIHWLYWNGTACNNAVSSVLIKFIMHDGLLEDIAVNVHYANITKWNYSQQFYRFEAIFLGNSSPSNAIGIVKPAGYDIGQIIRTDSISDNTTFLIPYGMDCDNRKQHISVRFGIQVNTACRLRITTCAQLSAQIQRLLDELSSVIIYSLPYDKNETITVRNDRLSFSKVKEMDENCELTTALSIQFEYVRFGNILAYSHRLISYKIELNKPDIIDLTTYPYRYIYFNFIVYFVDETAAPIQLFAKTPTINLALPPDFFYPFFIGTLV</sequence>
<dbReference type="Proteomes" id="UP000024404">
    <property type="component" value="Unassembled WGS sequence"/>
</dbReference>
<dbReference type="AlphaFoldDB" id="A0A2K6VT73"/>
<dbReference type="GO" id="GO:0035869">
    <property type="term" value="C:ciliary transition zone"/>
    <property type="evidence" value="ECO:0007669"/>
    <property type="project" value="TreeGrafter"/>
</dbReference>
<dbReference type="OMA" id="IDIRLPH"/>
<dbReference type="PANTHER" id="PTHR14611">
    <property type="entry name" value="TECTONIC FAMILY MEMBER"/>
    <property type="match status" value="1"/>
</dbReference>
<evidence type="ECO:0000259" key="1">
    <source>
        <dbReference type="Pfam" id="PF07773"/>
    </source>
</evidence>
<dbReference type="STRING" id="6282.A0A2K6VT73"/>